<evidence type="ECO:0000313" key="4">
    <source>
        <dbReference type="Proteomes" id="UP001154111"/>
    </source>
</evidence>
<organism evidence="2 4">
    <name type="scientific">Erysipelothrix amsterdamensis</name>
    <dbReference type="NCBI Taxonomy" id="2929157"/>
    <lineage>
        <taxon>Bacteria</taxon>
        <taxon>Bacillati</taxon>
        <taxon>Bacillota</taxon>
        <taxon>Erysipelotrichia</taxon>
        <taxon>Erysipelotrichales</taxon>
        <taxon>Erysipelotrichaceae</taxon>
        <taxon>Erysipelothrix</taxon>
    </lineage>
</organism>
<dbReference type="CDD" id="cd06325">
    <property type="entry name" value="PBP1_ABC_unchar_transporter"/>
    <property type="match status" value="1"/>
</dbReference>
<evidence type="ECO:0000313" key="3">
    <source>
        <dbReference type="Proteomes" id="UP001154095"/>
    </source>
</evidence>
<dbReference type="Gene3D" id="3.40.50.2300">
    <property type="match status" value="2"/>
</dbReference>
<dbReference type="EMBL" id="OW659477">
    <property type="protein sequence ID" value="CAH2761504.1"/>
    <property type="molecule type" value="Genomic_DNA"/>
</dbReference>
<dbReference type="Proteomes" id="UP001154095">
    <property type="component" value="Chromosome"/>
</dbReference>
<evidence type="ECO:0000313" key="2">
    <source>
        <dbReference type="EMBL" id="CAH2761504.1"/>
    </source>
</evidence>
<evidence type="ECO:0000313" key="1">
    <source>
        <dbReference type="EMBL" id="CAH2761501.1"/>
    </source>
</evidence>
<dbReference type="InterPro" id="IPR028082">
    <property type="entry name" value="Peripla_BP_I"/>
</dbReference>
<dbReference type="PANTHER" id="PTHR35271:SF1">
    <property type="entry name" value="ABC TRANSPORTER, SUBSTRATE-BINDING LIPOPROTEIN"/>
    <property type="match status" value="1"/>
</dbReference>
<keyword evidence="3" id="KW-1185">Reference proteome</keyword>
<dbReference type="Proteomes" id="UP001154111">
    <property type="component" value="Chromosome"/>
</dbReference>
<protein>
    <submittedName>
        <fullName evidence="2">ABC transporter substrate-binding protein</fullName>
    </submittedName>
</protein>
<dbReference type="InterPro" id="IPR007487">
    <property type="entry name" value="ABC_transpt-TYRBP-like"/>
</dbReference>
<dbReference type="SUPFAM" id="SSF53822">
    <property type="entry name" value="Periplasmic binding protein-like I"/>
    <property type="match status" value="1"/>
</dbReference>
<dbReference type="EMBL" id="OW659496">
    <property type="protein sequence ID" value="CAH2761501.1"/>
    <property type="molecule type" value="Genomic_DNA"/>
</dbReference>
<sequence length="317" mass="34532">MKKTMIFCMILLILVGCGRSKQEDLYTIGVLQFADHPSLDATYEGMKVKLDKLMGSENYRIIYQNAQGENGNNELMARGFVSQNVDLIYAIGTNSAQSAKNATEGTSIPVVFNAVTDPVAAGLVDSMEQPGQFVTGVSDQSPVEKQLALIKALLPEAKRMGIVYNIGEINSVTQVEVITSFEKDLEVVSIGVTSMQELPIAIQQLAEKVDVIFNITDNMVVASTANIVDIASKYKVPVLASEDGQLDEGILATESLSYFDLGESAGDIICKILVDQVDPNNLSILISDKTKLYINKEVAREFGIEIPALLEERNELK</sequence>
<dbReference type="RefSeq" id="WP_254007347.1">
    <property type="nucleotide sequence ID" value="NZ_OW659477.1"/>
</dbReference>
<gene>
    <name evidence="2" type="ORF">ERYAMS2_00741</name>
    <name evidence="1" type="ORF">ERYAMS_00447</name>
</gene>
<reference evidence="2" key="1">
    <citation type="submission" date="2022-04" db="EMBL/GenBank/DDBJ databases">
        <authorList>
            <person name="Forde T."/>
        </authorList>
    </citation>
    <scope>NUCLEOTIDE SEQUENCE</scope>
    <source>
        <strain evidence="2">A18Y016a</strain>
        <strain evidence="1">A18Y020d</strain>
    </source>
</reference>
<dbReference type="Pfam" id="PF04392">
    <property type="entry name" value="ABC_sub_bind"/>
    <property type="match status" value="1"/>
</dbReference>
<name>A0AAU9VHS0_9FIRM</name>
<accession>A0AAU9VHS0</accession>
<dbReference type="PROSITE" id="PS51257">
    <property type="entry name" value="PROKAR_LIPOPROTEIN"/>
    <property type="match status" value="1"/>
</dbReference>
<dbReference type="AlphaFoldDB" id="A0AAU9VHS0"/>
<dbReference type="PANTHER" id="PTHR35271">
    <property type="entry name" value="ABC TRANSPORTER, SUBSTRATE-BINDING LIPOPROTEIN-RELATED"/>
    <property type="match status" value="1"/>
</dbReference>
<proteinExistence type="predicted"/>